<sequence length="235" mass="24684">MSTEALLPRRHTGAQAFQRVSVLIRASRVAGWPFGPILYGIGIINSESAIPSVWRAALQTVSLSFPLCIIVFGVNDVYDYDSDMRNPRKHAAGLEGSILDPAYHRDVLAVACLSSVALIVISVLSGQPQNIVAVAALVLLGWQYSAPPLRLKEVPVADSLSNGCIVFLAWFVGFSFSGRSIAEALGAKGLVLGLCTMGVHALGAVVDRDADAAAGQKTIAVVLGKRPSAIFAAAC</sequence>
<evidence type="ECO:0000313" key="7">
    <source>
        <dbReference type="Proteomes" id="UP000053263"/>
    </source>
</evidence>
<dbReference type="InterPro" id="IPR044878">
    <property type="entry name" value="UbiA_sf"/>
</dbReference>
<dbReference type="EMBL" id="KN832572">
    <property type="protein sequence ID" value="KII84154.1"/>
    <property type="molecule type" value="Genomic_DNA"/>
</dbReference>
<evidence type="ECO:0000256" key="3">
    <source>
        <dbReference type="ARBA" id="ARBA00022989"/>
    </source>
</evidence>
<dbReference type="AlphaFoldDB" id="A0A0C9T4C4"/>
<dbReference type="Gene3D" id="1.10.357.140">
    <property type="entry name" value="UbiA prenyltransferase"/>
    <property type="match status" value="1"/>
</dbReference>
<organism evidence="6 7">
    <name type="scientific">Plicaturopsis crispa FD-325 SS-3</name>
    <dbReference type="NCBI Taxonomy" id="944288"/>
    <lineage>
        <taxon>Eukaryota</taxon>
        <taxon>Fungi</taxon>
        <taxon>Dikarya</taxon>
        <taxon>Basidiomycota</taxon>
        <taxon>Agaricomycotina</taxon>
        <taxon>Agaricomycetes</taxon>
        <taxon>Agaricomycetidae</taxon>
        <taxon>Amylocorticiales</taxon>
        <taxon>Amylocorticiaceae</taxon>
        <taxon>Plicatura</taxon>
        <taxon>Plicaturopsis crispa</taxon>
    </lineage>
</organism>
<proteinExistence type="predicted"/>
<name>A0A0C9T4C4_PLICR</name>
<keyword evidence="2 5" id="KW-0812">Transmembrane</keyword>
<keyword evidence="7" id="KW-1185">Reference proteome</keyword>
<evidence type="ECO:0000256" key="2">
    <source>
        <dbReference type="ARBA" id="ARBA00022692"/>
    </source>
</evidence>
<feature type="transmembrane region" description="Helical" evidence="5">
    <location>
        <begin position="159"/>
        <end position="178"/>
    </location>
</feature>
<accession>A0A0C9T4C4</accession>
<protein>
    <submittedName>
        <fullName evidence="6">Unplaced genomic scaffold PLICRscaffold_19, whole genome shotgun sequence</fullName>
    </submittedName>
</protein>
<dbReference type="PANTHER" id="PTHR42723">
    <property type="entry name" value="CHLOROPHYLL SYNTHASE"/>
    <property type="match status" value="1"/>
</dbReference>
<dbReference type="GO" id="GO:0016765">
    <property type="term" value="F:transferase activity, transferring alkyl or aryl (other than methyl) groups"/>
    <property type="evidence" value="ECO:0007669"/>
    <property type="project" value="InterPro"/>
</dbReference>
<dbReference type="HOGENOM" id="CLU_075132_0_0_1"/>
<dbReference type="Pfam" id="PF01040">
    <property type="entry name" value="UbiA"/>
    <property type="match status" value="1"/>
</dbReference>
<comment type="subcellular location">
    <subcellularLocation>
        <location evidence="1">Membrane</location>
        <topology evidence="1">Multi-pass membrane protein</topology>
    </subcellularLocation>
</comment>
<dbReference type="Proteomes" id="UP000053263">
    <property type="component" value="Unassembled WGS sequence"/>
</dbReference>
<dbReference type="OrthoDB" id="2753389at2759"/>
<evidence type="ECO:0000313" key="6">
    <source>
        <dbReference type="EMBL" id="KII84154.1"/>
    </source>
</evidence>
<evidence type="ECO:0000256" key="1">
    <source>
        <dbReference type="ARBA" id="ARBA00004141"/>
    </source>
</evidence>
<dbReference type="InterPro" id="IPR000537">
    <property type="entry name" value="UbiA_prenyltransferase"/>
</dbReference>
<evidence type="ECO:0000256" key="5">
    <source>
        <dbReference type="SAM" id="Phobius"/>
    </source>
</evidence>
<gene>
    <name evidence="6" type="ORF">PLICRDRAFT_32559</name>
</gene>
<reference evidence="6 7" key="1">
    <citation type="submission" date="2014-06" db="EMBL/GenBank/DDBJ databases">
        <title>Evolutionary Origins and Diversification of the Mycorrhizal Mutualists.</title>
        <authorList>
            <consortium name="DOE Joint Genome Institute"/>
            <consortium name="Mycorrhizal Genomics Consortium"/>
            <person name="Kohler A."/>
            <person name="Kuo A."/>
            <person name="Nagy L.G."/>
            <person name="Floudas D."/>
            <person name="Copeland A."/>
            <person name="Barry K.W."/>
            <person name="Cichocki N."/>
            <person name="Veneault-Fourrey C."/>
            <person name="LaButti K."/>
            <person name="Lindquist E.A."/>
            <person name="Lipzen A."/>
            <person name="Lundell T."/>
            <person name="Morin E."/>
            <person name="Murat C."/>
            <person name="Riley R."/>
            <person name="Ohm R."/>
            <person name="Sun H."/>
            <person name="Tunlid A."/>
            <person name="Henrissat B."/>
            <person name="Grigoriev I.V."/>
            <person name="Hibbett D.S."/>
            <person name="Martin F."/>
        </authorList>
    </citation>
    <scope>NUCLEOTIDE SEQUENCE [LARGE SCALE GENOMIC DNA]</scope>
    <source>
        <strain evidence="6 7">FD-325 SS-3</strain>
    </source>
</reference>
<dbReference type="GO" id="GO:0016020">
    <property type="term" value="C:membrane"/>
    <property type="evidence" value="ECO:0007669"/>
    <property type="project" value="UniProtKB-SubCell"/>
</dbReference>
<evidence type="ECO:0000256" key="4">
    <source>
        <dbReference type="ARBA" id="ARBA00023136"/>
    </source>
</evidence>
<feature type="transmembrane region" description="Helical" evidence="5">
    <location>
        <begin position="53"/>
        <end position="74"/>
    </location>
</feature>
<keyword evidence="4 5" id="KW-0472">Membrane</keyword>
<dbReference type="InterPro" id="IPR050475">
    <property type="entry name" value="Prenyltransferase_related"/>
</dbReference>
<keyword evidence="3 5" id="KW-1133">Transmembrane helix</keyword>
<dbReference type="PANTHER" id="PTHR42723:SF1">
    <property type="entry name" value="CHLOROPHYLL SYNTHASE, CHLOROPLASTIC"/>
    <property type="match status" value="1"/>
</dbReference>